<dbReference type="GO" id="GO:0046872">
    <property type="term" value="F:metal ion binding"/>
    <property type="evidence" value="ECO:0007669"/>
    <property type="project" value="UniProtKB-KW"/>
</dbReference>
<dbReference type="Gene3D" id="2.60.120.10">
    <property type="entry name" value="Jelly Rolls"/>
    <property type="match status" value="1"/>
</dbReference>
<evidence type="ECO:0000259" key="2">
    <source>
        <dbReference type="Pfam" id="PF07883"/>
    </source>
</evidence>
<feature type="domain" description="Cupin type-2" evidence="2">
    <location>
        <begin position="44"/>
        <end position="109"/>
    </location>
</feature>
<evidence type="ECO:0000313" key="3">
    <source>
        <dbReference type="EMBL" id="HIX50857.1"/>
    </source>
</evidence>
<sequence>MVNRSENMPVRIEENFRGGTGEVIIKDLTAGKKPGSVRDCNEMTLFRGCSVGFHSHNGVGEVIYVLHGEGVYSDGEAETHVRAGDALVCFDGESHAIRNEREAPLKILAFIVAE</sequence>
<dbReference type="AlphaFoldDB" id="A0A9D2AUL6"/>
<name>A0A9D2AUL6_9FIRM</name>
<reference evidence="3" key="2">
    <citation type="submission" date="2021-04" db="EMBL/GenBank/DDBJ databases">
        <authorList>
            <person name="Gilroy R."/>
        </authorList>
    </citation>
    <scope>NUCLEOTIDE SEQUENCE</scope>
    <source>
        <strain evidence="3">2189</strain>
    </source>
</reference>
<accession>A0A9D2AUL6</accession>
<dbReference type="SUPFAM" id="SSF51182">
    <property type="entry name" value="RmlC-like cupins"/>
    <property type="match status" value="1"/>
</dbReference>
<dbReference type="InterPro" id="IPR013096">
    <property type="entry name" value="Cupin_2"/>
</dbReference>
<dbReference type="Pfam" id="PF07883">
    <property type="entry name" value="Cupin_2"/>
    <property type="match status" value="1"/>
</dbReference>
<dbReference type="InterPro" id="IPR051610">
    <property type="entry name" value="GPI/OXD"/>
</dbReference>
<comment type="caution">
    <text evidence="3">The sequence shown here is derived from an EMBL/GenBank/DDBJ whole genome shotgun (WGS) entry which is preliminary data.</text>
</comment>
<dbReference type="PANTHER" id="PTHR35848:SF6">
    <property type="entry name" value="CUPIN TYPE-2 DOMAIN-CONTAINING PROTEIN"/>
    <property type="match status" value="1"/>
</dbReference>
<proteinExistence type="predicted"/>
<reference evidence="3" key="1">
    <citation type="journal article" date="2021" name="PeerJ">
        <title>Extensive microbial diversity within the chicken gut microbiome revealed by metagenomics and culture.</title>
        <authorList>
            <person name="Gilroy R."/>
            <person name="Ravi A."/>
            <person name="Getino M."/>
            <person name="Pursley I."/>
            <person name="Horton D.L."/>
            <person name="Alikhan N.F."/>
            <person name="Baker D."/>
            <person name="Gharbi K."/>
            <person name="Hall N."/>
            <person name="Watson M."/>
            <person name="Adriaenssens E.M."/>
            <person name="Foster-Nyarko E."/>
            <person name="Jarju S."/>
            <person name="Secka A."/>
            <person name="Antonio M."/>
            <person name="Oren A."/>
            <person name="Chaudhuri R.R."/>
            <person name="La Ragione R."/>
            <person name="Hildebrand F."/>
            <person name="Pallen M.J."/>
        </authorList>
    </citation>
    <scope>NUCLEOTIDE SEQUENCE</scope>
    <source>
        <strain evidence="3">2189</strain>
    </source>
</reference>
<evidence type="ECO:0000313" key="4">
    <source>
        <dbReference type="Proteomes" id="UP000886847"/>
    </source>
</evidence>
<dbReference type="InterPro" id="IPR011051">
    <property type="entry name" value="RmlC_Cupin_sf"/>
</dbReference>
<dbReference type="Proteomes" id="UP000886847">
    <property type="component" value="Unassembled WGS sequence"/>
</dbReference>
<protein>
    <submittedName>
        <fullName evidence="3">Cupin domain-containing protein</fullName>
    </submittedName>
</protein>
<dbReference type="EMBL" id="DXEW01000029">
    <property type="protein sequence ID" value="HIX50857.1"/>
    <property type="molecule type" value="Genomic_DNA"/>
</dbReference>
<gene>
    <name evidence="3" type="ORF">H9851_06220</name>
</gene>
<dbReference type="InterPro" id="IPR014710">
    <property type="entry name" value="RmlC-like_jellyroll"/>
</dbReference>
<organism evidence="3 4">
    <name type="scientific">Candidatus Borkfalkia faecavium</name>
    <dbReference type="NCBI Taxonomy" id="2838508"/>
    <lineage>
        <taxon>Bacteria</taxon>
        <taxon>Bacillati</taxon>
        <taxon>Bacillota</taxon>
        <taxon>Clostridia</taxon>
        <taxon>Christensenellales</taxon>
        <taxon>Christensenellaceae</taxon>
        <taxon>Candidatus Borkfalkia</taxon>
    </lineage>
</organism>
<dbReference type="PANTHER" id="PTHR35848">
    <property type="entry name" value="OXALATE-BINDING PROTEIN"/>
    <property type="match status" value="1"/>
</dbReference>
<evidence type="ECO:0000256" key="1">
    <source>
        <dbReference type="ARBA" id="ARBA00022723"/>
    </source>
</evidence>
<keyword evidence="1" id="KW-0479">Metal-binding</keyword>